<organism evidence="2 3">
    <name type="scientific">Choiromyces venosus 120613-1</name>
    <dbReference type="NCBI Taxonomy" id="1336337"/>
    <lineage>
        <taxon>Eukaryota</taxon>
        <taxon>Fungi</taxon>
        <taxon>Dikarya</taxon>
        <taxon>Ascomycota</taxon>
        <taxon>Pezizomycotina</taxon>
        <taxon>Pezizomycetes</taxon>
        <taxon>Pezizales</taxon>
        <taxon>Tuberaceae</taxon>
        <taxon>Choiromyces</taxon>
    </lineage>
</organism>
<reference evidence="2 3" key="1">
    <citation type="journal article" date="2018" name="Nat. Ecol. Evol.">
        <title>Pezizomycetes genomes reveal the molecular basis of ectomycorrhizal truffle lifestyle.</title>
        <authorList>
            <person name="Murat C."/>
            <person name="Payen T."/>
            <person name="Noel B."/>
            <person name="Kuo A."/>
            <person name="Morin E."/>
            <person name="Chen J."/>
            <person name="Kohler A."/>
            <person name="Krizsan K."/>
            <person name="Balestrini R."/>
            <person name="Da Silva C."/>
            <person name="Montanini B."/>
            <person name="Hainaut M."/>
            <person name="Levati E."/>
            <person name="Barry K.W."/>
            <person name="Belfiori B."/>
            <person name="Cichocki N."/>
            <person name="Clum A."/>
            <person name="Dockter R.B."/>
            <person name="Fauchery L."/>
            <person name="Guy J."/>
            <person name="Iotti M."/>
            <person name="Le Tacon F."/>
            <person name="Lindquist E.A."/>
            <person name="Lipzen A."/>
            <person name="Malagnac F."/>
            <person name="Mello A."/>
            <person name="Molinier V."/>
            <person name="Miyauchi S."/>
            <person name="Poulain J."/>
            <person name="Riccioni C."/>
            <person name="Rubini A."/>
            <person name="Sitrit Y."/>
            <person name="Splivallo R."/>
            <person name="Traeger S."/>
            <person name="Wang M."/>
            <person name="Zifcakova L."/>
            <person name="Wipf D."/>
            <person name="Zambonelli A."/>
            <person name="Paolocci F."/>
            <person name="Nowrousian M."/>
            <person name="Ottonello S."/>
            <person name="Baldrian P."/>
            <person name="Spatafora J.W."/>
            <person name="Henrissat B."/>
            <person name="Nagy L.G."/>
            <person name="Aury J.M."/>
            <person name="Wincker P."/>
            <person name="Grigoriev I.V."/>
            <person name="Bonfante P."/>
            <person name="Martin F.M."/>
        </authorList>
    </citation>
    <scope>NUCLEOTIDE SEQUENCE [LARGE SCALE GENOMIC DNA]</scope>
    <source>
        <strain evidence="2 3">120613-1</strain>
    </source>
</reference>
<evidence type="ECO:0000313" key="2">
    <source>
        <dbReference type="EMBL" id="RPB06042.1"/>
    </source>
</evidence>
<dbReference type="Proteomes" id="UP000276215">
    <property type="component" value="Unassembled WGS sequence"/>
</dbReference>
<protein>
    <submittedName>
        <fullName evidence="2">Uncharacterized protein</fullName>
    </submittedName>
</protein>
<feature type="signal peptide" evidence="1">
    <location>
        <begin position="1"/>
        <end position="24"/>
    </location>
</feature>
<evidence type="ECO:0000313" key="3">
    <source>
        <dbReference type="Proteomes" id="UP000276215"/>
    </source>
</evidence>
<feature type="chain" id="PRO_5018219594" evidence="1">
    <location>
        <begin position="25"/>
        <end position="63"/>
    </location>
</feature>
<sequence>MNGNYACQFLFCILRVYLLPLTNTTPTPLYKSLEFRYPRLELYCNLPVFLEDKILPVSVKVVL</sequence>
<name>A0A3N4K9S7_9PEZI</name>
<accession>A0A3N4K9S7</accession>
<evidence type="ECO:0000256" key="1">
    <source>
        <dbReference type="SAM" id="SignalP"/>
    </source>
</evidence>
<dbReference type="AlphaFoldDB" id="A0A3N4K9S7"/>
<dbReference type="EMBL" id="ML120351">
    <property type="protein sequence ID" value="RPB06042.1"/>
    <property type="molecule type" value="Genomic_DNA"/>
</dbReference>
<keyword evidence="3" id="KW-1185">Reference proteome</keyword>
<keyword evidence="1" id="KW-0732">Signal</keyword>
<proteinExistence type="predicted"/>
<gene>
    <name evidence="2" type="ORF">L873DRAFT_1796963</name>
</gene>